<organism evidence="1 2">
    <name type="scientific">Kistimonas scapharcae</name>
    <dbReference type="NCBI Taxonomy" id="1036133"/>
    <lineage>
        <taxon>Bacteria</taxon>
        <taxon>Pseudomonadati</taxon>
        <taxon>Pseudomonadota</taxon>
        <taxon>Gammaproteobacteria</taxon>
        <taxon>Oceanospirillales</taxon>
        <taxon>Endozoicomonadaceae</taxon>
        <taxon>Kistimonas</taxon>
    </lineage>
</organism>
<gene>
    <name evidence="1" type="ORF">GCM10023116_42230</name>
</gene>
<evidence type="ECO:0000313" key="2">
    <source>
        <dbReference type="Proteomes" id="UP001500604"/>
    </source>
</evidence>
<reference evidence="2" key="1">
    <citation type="journal article" date="2019" name="Int. J. Syst. Evol. Microbiol.">
        <title>The Global Catalogue of Microorganisms (GCM) 10K type strain sequencing project: providing services to taxonomists for standard genome sequencing and annotation.</title>
        <authorList>
            <consortium name="The Broad Institute Genomics Platform"/>
            <consortium name="The Broad Institute Genome Sequencing Center for Infectious Disease"/>
            <person name="Wu L."/>
            <person name="Ma J."/>
        </authorList>
    </citation>
    <scope>NUCLEOTIDE SEQUENCE [LARGE SCALE GENOMIC DNA]</scope>
    <source>
        <strain evidence="2">JCM 17805</strain>
    </source>
</reference>
<dbReference type="Proteomes" id="UP001500604">
    <property type="component" value="Unassembled WGS sequence"/>
</dbReference>
<keyword evidence="2" id="KW-1185">Reference proteome</keyword>
<evidence type="ECO:0000313" key="1">
    <source>
        <dbReference type="EMBL" id="GAA4651939.1"/>
    </source>
</evidence>
<proteinExistence type="predicted"/>
<protein>
    <submittedName>
        <fullName evidence="1">Uncharacterized protein</fullName>
    </submittedName>
</protein>
<sequence length="138" mass="15608">MALFSNAHDEPIEKNANHDERTLVRRADLAEISVKFLPGTAYLAYIYARNSETGVLHNYGTYYVNSHWHTFLPVGSRFKITVLGAGKHCRFFTVVNPTHSQLEFWGSSDHSKYEHVSGDAVVLDDFYTTHAVYGCPDP</sequence>
<name>A0ABP8V7I5_9GAMM</name>
<comment type="caution">
    <text evidence="1">The sequence shown here is derived from an EMBL/GenBank/DDBJ whole genome shotgun (WGS) entry which is preliminary data.</text>
</comment>
<accession>A0ABP8V7I5</accession>
<dbReference type="EMBL" id="BAABFL010000466">
    <property type="protein sequence ID" value="GAA4651939.1"/>
    <property type="molecule type" value="Genomic_DNA"/>
</dbReference>